<dbReference type="Proteomes" id="UP000827976">
    <property type="component" value="Chromosome 5"/>
</dbReference>
<dbReference type="EMBL" id="CM037015">
    <property type="protein sequence ID" value="KAH7682431.1"/>
    <property type="molecule type" value="Genomic_DNA"/>
</dbReference>
<gene>
    <name evidence="1" type="ORF">IHE45_05G121100</name>
</gene>
<protein>
    <submittedName>
        <fullName evidence="1">Uncharacterized protein</fullName>
    </submittedName>
</protein>
<evidence type="ECO:0000313" key="2">
    <source>
        <dbReference type="Proteomes" id="UP000827976"/>
    </source>
</evidence>
<name>A0ACB7W4C2_DIOAL</name>
<comment type="caution">
    <text evidence="1">The sequence shown here is derived from an EMBL/GenBank/DDBJ whole genome shotgun (WGS) entry which is preliminary data.</text>
</comment>
<evidence type="ECO:0000313" key="1">
    <source>
        <dbReference type="EMBL" id="KAH7682431.1"/>
    </source>
</evidence>
<keyword evidence="2" id="KW-1185">Reference proteome</keyword>
<accession>A0ACB7W4C2</accession>
<proteinExistence type="predicted"/>
<reference evidence="2" key="1">
    <citation type="journal article" date="2022" name="Nat. Commun.">
        <title>Chromosome evolution and the genetic basis of agronomically important traits in greater yam.</title>
        <authorList>
            <person name="Bredeson J.V."/>
            <person name="Lyons J.B."/>
            <person name="Oniyinde I.O."/>
            <person name="Okereke N.R."/>
            <person name="Kolade O."/>
            <person name="Nnabue I."/>
            <person name="Nwadili C.O."/>
            <person name="Hribova E."/>
            <person name="Parker M."/>
            <person name="Nwogha J."/>
            <person name="Shu S."/>
            <person name="Carlson J."/>
            <person name="Kariba R."/>
            <person name="Muthemba S."/>
            <person name="Knop K."/>
            <person name="Barton G.J."/>
            <person name="Sherwood A.V."/>
            <person name="Lopez-Montes A."/>
            <person name="Asiedu R."/>
            <person name="Jamnadass R."/>
            <person name="Muchugi A."/>
            <person name="Goodstein D."/>
            <person name="Egesi C.N."/>
            <person name="Featherston J."/>
            <person name="Asfaw A."/>
            <person name="Simpson G.G."/>
            <person name="Dolezel J."/>
            <person name="Hendre P.S."/>
            <person name="Van Deynze A."/>
            <person name="Kumar P.L."/>
            <person name="Obidiegwu J.E."/>
            <person name="Bhattacharjee R."/>
            <person name="Rokhsar D.S."/>
        </authorList>
    </citation>
    <scope>NUCLEOTIDE SEQUENCE [LARGE SCALE GENOMIC DNA]</scope>
    <source>
        <strain evidence="2">cv. TDa95/00328</strain>
    </source>
</reference>
<sequence length="130" mass="15111">MHWCSWDKLCWPKKLGGMGSRRIHAFNIAMEALKQAWLLQYPNTLVARLYKARYYSSSDLIQVKRGHNPSFIWSSILASQAILREGLVWRIGDGYSVNIWQDPWLPTTREARDSHLTKDRPRIQSSEGPV</sequence>
<organism evidence="1 2">
    <name type="scientific">Dioscorea alata</name>
    <name type="common">Purple yam</name>
    <dbReference type="NCBI Taxonomy" id="55571"/>
    <lineage>
        <taxon>Eukaryota</taxon>
        <taxon>Viridiplantae</taxon>
        <taxon>Streptophyta</taxon>
        <taxon>Embryophyta</taxon>
        <taxon>Tracheophyta</taxon>
        <taxon>Spermatophyta</taxon>
        <taxon>Magnoliopsida</taxon>
        <taxon>Liliopsida</taxon>
        <taxon>Dioscoreales</taxon>
        <taxon>Dioscoreaceae</taxon>
        <taxon>Dioscorea</taxon>
    </lineage>
</organism>